<comment type="domain">
    <text evidence="8">The N-terminal region contains the highly conserved SGGXDS motif, predicted to be a P-loop motif involved in ATP binding.</text>
</comment>
<keyword evidence="2 8" id="KW-0963">Cytoplasm</keyword>
<dbReference type="GO" id="GO:0032267">
    <property type="term" value="F:tRNA(Ile)-lysidine synthase activity"/>
    <property type="evidence" value="ECO:0007669"/>
    <property type="project" value="UniProtKB-EC"/>
</dbReference>
<keyword evidence="6 8" id="KW-0067">ATP-binding</keyword>
<evidence type="ECO:0000313" key="10">
    <source>
        <dbReference type="EMBL" id="SDG74144.1"/>
    </source>
</evidence>
<evidence type="ECO:0000256" key="3">
    <source>
        <dbReference type="ARBA" id="ARBA00022598"/>
    </source>
</evidence>
<dbReference type="RefSeq" id="WP_093367798.1">
    <property type="nucleotide sequence ID" value="NZ_FNCW01000006.1"/>
</dbReference>
<comment type="subcellular location">
    <subcellularLocation>
        <location evidence="1 8">Cytoplasm</location>
    </subcellularLocation>
</comment>
<protein>
    <recommendedName>
        <fullName evidence="8">tRNA(Ile)-lysidine synthase</fullName>
        <ecNumber evidence="8">6.3.4.19</ecNumber>
    </recommendedName>
    <alternativeName>
        <fullName evidence="8">tRNA(Ile)-2-lysyl-cytidine synthase</fullName>
    </alternativeName>
    <alternativeName>
        <fullName evidence="8">tRNA(Ile)-lysidine synthetase</fullName>
    </alternativeName>
</protein>
<evidence type="ECO:0000313" key="11">
    <source>
        <dbReference type="Proteomes" id="UP000199296"/>
    </source>
</evidence>
<feature type="domain" description="Lysidine-tRNA(Ile) synthetase C-terminal" evidence="9">
    <location>
        <begin position="360"/>
        <end position="433"/>
    </location>
</feature>
<keyword evidence="3 8" id="KW-0436">Ligase</keyword>
<dbReference type="NCBIfam" id="TIGR02433">
    <property type="entry name" value="lysidine_TilS_C"/>
    <property type="match status" value="1"/>
</dbReference>
<evidence type="ECO:0000256" key="5">
    <source>
        <dbReference type="ARBA" id="ARBA00022741"/>
    </source>
</evidence>
<evidence type="ECO:0000256" key="1">
    <source>
        <dbReference type="ARBA" id="ARBA00004496"/>
    </source>
</evidence>
<evidence type="ECO:0000256" key="8">
    <source>
        <dbReference type="HAMAP-Rule" id="MF_01161"/>
    </source>
</evidence>
<keyword evidence="11" id="KW-1185">Reference proteome</keyword>
<dbReference type="AlphaFoldDB" id="A0A1G7WQG8"/>
<dbReference type="SMART" id="SM00977">
    <property type="entry name" value="TilS_C"/>
    <property type="match status" value="1"/>
</dbReference>
<name>A0A1G7WQG8_9FLAO</name>
<dbReference type="PANTHER" id="PTHR43033:SF1">
    <property type="entry name" value="TRNA(ILE)-LYSIDINE SYNTHASE-RELATED"/>
    <property type="match status" value="1"/>
</dbReference>
<dbReference type="OrthoDB" id="9807403at2"/>
<organism evidence="10 11">
    <name type="scientific">Psychroflexus sediminis</name>
    <dbReference type="NCBI Taxonomy" id="470826"/>
    <lineage>
        <taxon>Bacteria</taxon>
        <taxon>Pseudomonadati</taxon>
        <taxon>Bacteroidota</taxon>
        <taxon>Flavobacteriia</taxon>
        <taxon>Flavobacteriales</taxon>
        <taxon>Flavobacteriaceae</taxon>
        <taxon>Psychroflexus</taxon>
    </lineage>
</organism>
<dbReference type="InterPro" id="IPR011063">
    <property type="entry name" value="TilS/TtcA_N"/>
</dbReference>
<dbReference type="Pfam" id="PF01171">
    <property type="entry name" value="ATP_bind_3"/>
    <property type="match status" value="1"/>
</dbReference>
<comment type="function">
    <text evidence="8">Ligates lysine onto the cytidine present at position 34 of the AUA codon-specific tRNA(Ile) that contains the anticodon CAU, in an ATP-dependent manner. Cytidine is converted to lysidine, thus changing the amino acid specificity of the tRNA from methionine to isoleucine.</text>
</comment>
<dbReference type="GO" id="GO:0006400">
    <property type="term" value="P:tRNA modification"/>
    <property type="evidence" value="ECO:0007669"/>
    <property type="project" value="UniProtKB-UniRule"/>
</dbReference>
<reference evidence="10 11" key="1">
    <citation type="submission" date="2016-10" db="EMBL/GenBank/DDBJ databases">
        <authorList>
            <person name="de Groot N.N."/>
        </authorList>
    </citation>
    <scope>NUCLEOTIDE SEQUENCE [LARGE SCALE GENOMIC DNA]</scope>
    <source>
        <strain evidence="10 11">DSM 19803</strain>
    </source>
</reference>
<evidence type="ECO:0000256" key="4">
    <source>
        <dbReference type="ARBA" id="ARBA00022694"/>
    </source>
</evidence>
<sequence length="438" mass="50859">MQNRFQTHIESEFPELLSQPFIIATSGGIDSVVLANLCFHLKLDFALAHCNFQLRAEASDTDARFVEDLADSMNRPFFIKKFETETLSDEQNESIQITARNLRYGWFRELIETTSYNYLLTAHHLNDSLETFFINLSRSTGLKGLLGIPDRNDYIRRPLLIFSKEEVKNFAIEQNIEWREDQSNNSTKYLRNKVRHEVVPNLIDLNPNFLANFESSLEKLKDAELLIEDYTTLLFKTLVTKKDEHYEIDIEKLNRFPNQKAILYQLLESFGFTEWEDVYRLKDAQTGKKIFSASHQLTKDREKLILSSISKQSFKAADLKAGQTSLDLGNFRLNIEDVTQLGNFTSNVAYVDKSKLQFPLHLRTVQHGDYFYPFGMKGKKKLSDFLKDEKISPHLKPSQLLLCNGNADVIWVLNLRIDNRYKVESTTEDILKIEILND</sequence>
<dbReference type="GO" id="GO:0005524">
    <property type="term" value="F:ATP binding"/>
    <property type="evidence" value="ECO:0007669"/>
    <property type="project" value="UniProtKB-UniRule"/>
</dbReference>
<keyword evidence="4 8" id="KW-0819">tRNA processing</keyword>
<dbReference type="Pfam" id="PF11734">
    <property type="entry name" value="TilS_C"/>
    <property type="match status" value="1"/>
</dbReference>
<dbReference type="EMBL" id="FNCW01000006">
    <property type="protein sequence ID" value="SDG74144.1"/>
    <property type="molecule type" value="Genomic_DNA"/>
</dbReference>
<comment type="similarity">
    <text evidence="8">Belongs to the tRNA(Ile)-lysidine synthase family.</text>
</comment>
<comment type="catalytic activity">
    <reaction evidence="7 8">
        <text>cytidine(34) in tRNA(Ile2) + L-lysine + ATP = lysidine(34) in tRNA(Ile2) + AMP + diphosphate + H(+)</text>
        <dbReference type="Rhea" id="RHEA:43744"/>
        <dbReference type="Rhea" id="RHEA-COMP:10625"/>
        <dbReference type="Rhea" id="RHEA-COMP:10670"/>
        <dbReference type="ChEBI" id="CHEBI:15378"/>
        <dbReference type="ChEBI" id="CHEBI:30616"/>
        <dbReference type="ChEBI" id="CHEBI:32551"/>
        <dbReference type="ChEBI" id="CHEBI:33019"/>
        <dbReference type="ChEBI" id="CHEBI:82748"/>
        <dbReference type="ChEBI" id="CHEBI:83665"/>
        <dbReference type="ChEBI" id="CHEBI:456215"/>
        <dbReference type="EC" id="6.3.4.19"/>
    </reaction>
</comment>
<evidence type="ECO:0000256" key="7">
    <source>
        <dbReference type="ARBA" id="ARBA00048539"/>
    </source>
</evidence>
<proteinExistence type="inferred from homology"/>
<dbReference type="InterPro" id="IPR012796">
    <property type="entry name" value="Lysidine-tRNA-synth_C"/>
</dbReference>
<dbReference type="HAMAP" id="MF_01161">
    <property type="entry name" value="tRNA_Ile_lys_synt"/>
    <property type="match status" value="1"/>
</dbReference>
<dbReference type="Gene3D" id="3.40.50.620">
    <property type="entry name" value="HUPs"/>
    <property type="match status" value="1"/>
</dbReference>
<keyword evidence="5 8" id="KW-0547">Nucleotide-binding</keyword>
<gene>
    <name evidence="8" type="primary">tilS</name>
    <name evidence="10" type="ORF">SAMN04488027_10660</name>
</gene>
<dbReference type="SUPFAM" id="SSF52402">
    <property type="entry name" value="Adenine nucleotide alpha hydrolases-like"/>
    <property type="match status" value="1"/>
</dbReference>
<feature type="binding site" evidence="8">
    <location>
        <begin position="26"/>
        <end position="31"/>
    </location>
    <ligand>
        <name>ATP</name>
        <dbReference type="ChEBI" id="CHEBI:30616"/>
    </ligand>
</feature>
<evidence type="ECO:0000259" key="9">
    <source>
        <dbReference type="SMART" id="SM00977"/>
    </source>
</evidence>
<dbReference type="STRING" id="470826.SAMN04488027_10660"/>
<accession>A0A1G7WQG8</accession>
<dbReference type="InterPro" id="IPR014729">
    <property type="entry name" value="Rossmann-like_a/b/a_fold"/>
</dbReference>
<dbReference type="PANTHER" id="PTHR43033">
    <property type="entry name" value="TRNA(ILE)-LYSIDINE SYNTHASE-RELATED"/>
    <property type="match status" value="1"/>
</dbReference>
<dbReference type="InterPro" id="IPR012094">
    <property type="entry name" value="tRNA_Ile_lys_synt"/>
</dbReference>
<dbReference type="SUPFAM" id="SSF56037">
    <property type="entry name" value="PheT/TilS domain"/>
    <property type="match status" value="1"/>
</dbReference>
<dbReference type="EC" id="6.3.4.19" evidence="8"/>
<evidence type="ECO:0000256" key="2">
    <source>
        <dbReference type="ARBA" id="ARBA00022490"/>
    </source>
</evidence>
<dbReference type="InterPro" id="IPR012795">
    <property type="entry name" value="tRNA_Ile_lys_synt_N"/>
</dbReference>
<dbReference type="CDD" id="cd01992">
    <property type="entry name" value="TilS_N"/>
    <property type="match status" value="1"/>
</dbReference>
<dbReference type="NCBIfam" id="TIGR02432">
    <property type="entry name" value="lysidine_TilS_N"/>
    <property type="match status" value="1"/>
</dbReference>
<evidence type="ECO:0000256" key="6">
    <source>
        <dbReference type="ARBA" id="ARBA00022840"/>
    </source>
</evidence>
<dbReference type="GO" id="GO:0005737">
    <property type="term" value="C:cytoplasm"/>
    <property type="evidence" value="ECO:0007669"/>
    <property type="project" value="UniProtKB-SubCell"/>
</dbReference>
<dbReference type="Proteomes" id="UP000199296">
    <property type="component" value="Unassembled WGS sequence"/>
</dbReference>